<evidence type="ECO:0000256" key="11">
    <source>
        <dbReference type="ARBA" id="ARBA00022737"/>
    </source>
</evidence>
<evidence type="ECO:0000259" key="24">
    <source>
        <dbReference type="PROSITE" id="PS50011"/>
    </source>
</evidence>
<evidence type="ECO:0000256" key="3">
    <source>
        <dbReference type="ARBA" id="ARBA00012513"/>
    </source>
</evidence>
<evidence type="ECO:0000256" key="2">
    <source>
        <dbReference type="ARBA" id="ARBA00008684"/>
    </source>
</evidence>
<comment type="caution">
    <text evidence="25">The sequence shown here is derived from an EMBL/GenBank/DDBJ whole genome shotgun (WGS) entry which is preliminary data.</text>
</comment>
<feature type="binding site" evidence="21">
    <location>
        <position position="716"/>
    </location>
    <ligand>
        <name>ATP</name>
        <dbReference type="ChEBI" id="CHEBI:30616"/>
    </ligand>
</feature>
<evidence type="ECO:0000256" key="21">
    <source>
        <dbReference type="PROSITE-ProRule" id="PRU10141"/>
    </source>
</evidence>
<dbReference type="InterPro" id="IPR001611">
    <property type="entry name" value="Leu-rich_rpt"/>
</dbReference>
<evidence type="ECO:0000256" key="6">
    <source>
        <dbReference type="ARBA" id="ARBA00022553"/>
    </source>
</evidence>
<dbReference type="Pfam" id="PF00069">
    <property type="entry name" value="Pkinase"/>
    <property type="match status" value="1"/>
</dbReference>
<evidence type="ECO:0000313" key="25">
    <source>
        <dbReference type="EMBL" id="CAK9150587.1"/>
    </source>
</evidence>
<name>A0ABC8S157_9AQUA</name>
<evidence type="ECO:0000256" key="22">
    <source>
        <dbReference type="SAM" id="Phobius"/>
    </source>
</evidence>
<accession>A0ABC8S157</accession>
<dbReference type="EMBL" id="CAUOFW020002058">
    <property type="protein sequence ID" value="CAK9150587.1"/>
    <property type="molecule type" value="Genomic_DNA"/>
</dbReference>
<evidence type="ECO:0000256" key="8">
    <source>
        <dbReference type="ARBA" id="ARBA00022679"/>
    </source>
</evidence>
<evidence type="ECO:0000256" key="7">
    <source>
        <dbReference type="ARBA" id="ARBA00022614"/>
    </source>
</evidence>
<feature type="signal peptide" evidence="23">
    <location>
        <begin position="1"/>
        <end position="26"/>
    </location>
</feature>
<dbReference type="FunFam" id="3.80.10.10:FF:000215">
    <property type="entry name" value="Receptor-like protein kinase HSL1"/>
    <property type="match status" value="1"/>
</dbReference>
<dbReference type="AlphaFoldDB" id="A0ABC8S157"/>
<keyword evidence="9 22" id="KW-0812">Transmembrane</keyword>
<dbReference type="InterPro" id="IPR032675">
    <property type="entry name" value="LRR_dom_sf"/>
</dbReference>
<keyword evidence="11" id="KW-0677">Repeat</keyword>
<keyword evidence="8" id="KW-0808">Transferase</keyword>
<evidence type="ECO:0000256" key="9">
    <source>
        <dbReference type="ARBA" id="ARBA00022692"/>
    </source>
</evidence>
<evidence type="ECO:0000256" key="1">
    <source>
        <dbReference type="ARBA" id="ARBA00004251"/>
    </source>
</evidence>
<evidence type="ECO:0000256" key="10">
    <source>
        <dbReference type="ARBA" id="ARBA00022729"/>
    </source>
</evidence>
<dbReference type="PANTHER" id="PTHR48053">
    <property type="entry name" value="LEUCINE RICH REPEAT FAMILY PROTEIN, EXPRESSED"/>
    <property type="match status" value="1"/>
</dbReference>
<evidence type="ECO:0000256" key="5">
    <source>
        <dbReference type="ARBA" id="ARBA00022527"/>
    </source>
</evidence>
<dbReference type="PROSITE" id="PS00107">
    <property type="entry name" value="PROTEIN_KINASE_ATP"/>
    <property type="match status" value="1"/>
</dbReference>
<evidence type="ECO:0000256" key="12">
    <source>
        <dbReference type="ARBA" id="ARBA00022741"/>
    </source>
</evidence>
<evidence type="ECO:0000256" key="17">
    <source>
        <dbReference type="ARBA" id="ARBA00023170"/>
    </source>
</evidence>
<keyword evidence="15 22" id="KW-1133">Transmembrane helix</keyword>
<dbReference type="GO" id="GO:0005886">
    <property type="term" value="C:plasma membrane"/>
    <property type="evidence" value="ECO:0007669"/>
    <property type="project" value="UniProtKB-SubCell"/>
</dbReference>
<keyword evidence="26" id="KW-1185">Reference proteome</keyword>
<dbReference type="GO" id="GO:0051707">
    <property type="term" value="P:response to other organism"/>
    <property type="evidence" value="ECO:0007669"/>
    <property type="project" value="UniProtKB-ARBA"/>
</dbReference>
<sequence length="985" mass="108339">MSCQRQEEVLLINALLFVFLISSASSLNRDVAVLLRVKNGQLDDPVGRLSDWNESTHNAPCSWTGITCDAQSHRVVSIDLVSFGVSGNFPADFCRISTLESLNLFDNNLMGTISANSVSLCPHLRFLNLSANLFVGGLPEFHTEFANLSSLDLSANNFTGEIPTSFGNLPKLQVLCLVNNLLNGSIPEFLTNLTELTRLELAVNPFKSSPLPSTIGRLTKLQNLYLATSNLIGDIPHSVGDLISLTNLDLSNNILTGEIPASIAGLKNVEQIELYLNRLSGELPDTFATLTSLRRFDASQNNLTGKIPESLAGLPIESFHLNDNSLEGEIPEILSSNPKLYSLKLFNNKFSGALPVNLGKNSDLEEFDVSGNQLEGSLPPDLCYRQKFQRLITFDNRFSGPIPESYGECGSLTCVRIFNNELSGQVPVNFWSFSGLELIQLYSNRMEGSIPATISNARNLTELQISGNNFSGELPSEICGLQELAIMDISKNQFSGTLPSCITKLKRLQKLDLQENRITGEIPKAVSTWTELTELNLSNNQFTGDIPTELGKLPVLTYLDLAGNLLSGDIPVELTKLKLNKFNISNNRLEGKVPLGFNIDFFLPSLMGNPKLCSPDLKPLPTCPRPKPVGFYVVWILSGLALILIGSLLLLVIKTKNLYAFGRRNKRSWKITSFLRVRFTEQDVLASLTDDNLIGSGGSGRVYRVKLKSGQTVAVKRLWEASRQLETEGVFQSEMETLGTIRHANIIKLLFSCIGEDFRVLVYEYMANGSLGDVLHGEKGGVLLDWPKRFEIVVGAAHGLAYLHHDCVPGIVHRDVKSNNILLDEDFRPKVADFGLAKTFQQDVKEGDGVMSRVAGSYGYIAPEYAYTLKVSEKSDVYSFGVVLLELITGKRPNDSSFGENKDIVKWLTEAALLAPEQGSGINGGSSIDMSVLIDPRMKASTCDYDEIEKVLNVALLCTSAIPLNRPSMRRVVELLKNRSLVQSK</sequence>
<keyword evidence="13" id="KW-0418">Kinase</keyword>
<keyword evidence="5" id="KW-0723">Serine/threonine-protein kinase</keyword>
<dbReference type="EC" id="2.7.11.1" evidence="3"/>
<evidence type="ECO:0000256" key="15">
    <source>
        <dbReference type="ARBA" id="ARBA00022989"/>
    </source>
</evidence>
<keyword evidence="14 21" id="KW-0067">ATP-binding</keyword>
<evidence type="ECO:0000256" key="14">
    <source>
        <dbReference type="ARBA" id="ARBA00022840"/>
    </source>
</evidence>
<dbReference type="GO" id="GO:0004674">
    <property type="term" value="F:protein serine/threonine kinase activity"/>
    <property type="evidence" value="ECO:0007669"/>
    <property type="project" value="UniProtKB-KW"/>
</dbReference>
<dbReference type="FunFam" id="3.80.10.10:FF:000077">
    <property type="entry name" value="LRR receptor-like serine/threonine-protein kinase ERL1"/>
    <property type="match status" value="1"/>
</dbReference>
<protein>
    <recommendedName>
        <fullName evidence="3">non-specific serine/threonine protein kinase</fullName>
        <ecNumber evidence="3">2.7.11.1</ecNumber>
    </recommendedName>
</protein>
<comment type="similarity">
    <text evidence="2">Belongs to the protein kinase superfamily. Ser/Thr protein kinase family.</text>
</comment>
<feature type="domain" description="Protein kinase" evidence="24">
    <location>
        <begin position="688"/>
        <end position="982"/>
    </location>
</feature>
<dbReference type="SUPFAM" id="SSF56112">
    <property type="entry name" value="Protein kinase-like (PK-like)"/>
    <property type="match status" value="1"/>
</dbReference>
<dbReference type="FunFam" id="3.80.10.10:FF:000453">
    <property type="entry name" value="Leucine-rich receptor-like protein kinase family protein"/>
    <property type="match status" value="1"/>
</dbReference>
<evidence type="ECO:0000256" key="4">
    <source>
        <dbReference type="ARBA" id="ARBA00022475"/>
    </source>
</evidence>
<keyword evidence="10 23" id="KW-0732">Signal</keyword>
<dbReference type="InterPro" id="IPR013210">
    <property type="entry name" value="LRR_N_plant-typ"/>
</dbReference>
<evidence type="ECO:0000256" key="19">
    <source>
        <dbReference type="ARBA" id="ARBA00047899"/>
    </source>
</evidence>
<dbReference type="InterPro" id="IPR055414">
    <property type="entry name" value="LRR_R13L4/SHOC2-like"/>
</dbReference>
<dbReference type="Proteomes" id="UP001642360">
    <property type="component" value="Unassembled WGS sequence"/>
</dbReference>
<dbReference type="InterPro" id="IPR051716">
    <property type="entry name" value="Plant_RL_S/T_kinase"/>
</dbReference>
<comment type="catalytic activity">
    <reaction evidence="19">
        <text>L-threonyl-[protein] + ATP = O-phospho-L-threonyl-[protein] + ADP + H(+)</text>
        <dbReference type="Rhea" id="RHEA:46608"/>
        <dbReference type="Rhea" id="RHEA-COMP:11060"/>
        <dbReference type="Rhea" id="RHEA-COMP:11605"/>
        <dbReference type="ChEBI" id="CHEBI:15378"/>
        <dbReference type="ChEBI" id="CHEBI:30013"/>
        <dbReference type="ChEBI" id="CHEBI:30616"/>
        <dbReference type="ChEBI" id="CHEBI:61977"/>
        <dbReference type="ChEBI" id="CHEBI:456216"/>
        <dbReference type="EC" id="2.7.11.1"/>
    </reaction>
</comment>
<dbReference type="GO" id="GO:0009791">
    <property type="term" value="P:post-embryonic development"/>
    <property type="evidence" value="ECO:0007669"/>
    <property type="project" value="UniProtKB-ARBA"/>
</dbReference>
<dbReference type="InterPro" id="IPR011009">
    <property type="entry name" value="Kinase-like_dom_sf"/>
</dbReference>
<dbReference type="Gene3D" id="3.80.10.10">
    <property type="entry name" value="Ribonuclease Inhibitor"/>
    <property type="match status" value="3"/>
</dbReference>
<dbReference type="Pfam" id="PF08263">
    <property type="entry name" value="LRRNT_2"/>
    <property type="match status" value="1"/>
</dbReference>
<dbReference type="GO" id="GO:0005524">
    <property type="term" value="F:ATP binding"/>
    <property type="evidence" value="ECO:0007669"/>
    <property type="project" value="UniProtKB-UniRule"/>
</dbReference>
<dbReference type="FunFam" id="1.10.510.10:FF:000417">
    <property type="entry name" value="Leucine-rich repeat receptor-like protein kinase"/>
    <property type="match status" value="1"/>
</dbReference>
<dbReference type="Gene3D" id="3.30.200.20">
    <property type="entry name" value="Phosphorylase Kinase, domain 1"/>
    <property type="match status" value="1"/>
</dbReference>
<evidence type="ECO:0000256" key="20">
    <source>
        <dbReference type="ARBA" id="ARBA00048679"/>
    </source>
</evidence>
<dbReference type="PANTHER" id="PTHR48053:SF159">
    <property type="entry name" value="PROTEIN KINASE DOMAIN-CONTAINING PROTEIN"/>
    <property type="match status" value="1"/>
</dbReference>
<keyword evidence="6" id="KW-0597">Phosphoprotein</keyword>
<keyword evidence="18" id="KW-0325">Glycoprotein</keyword>
<comment type="subcellular location">
    <subcellularLocation>
        <location evidence="1">Cell membrane</location>
        <topology evidence="1">Single-pass type I membrane protein</topology>
    </subcellularLocation>
</comment>
<dbReference type="Gene3D" id="1.10.510.10">
    <property type="entry name" value="Transferase(Phosphotransferase) domain 1"/>
    <property type="match status" value="1"/>
</dbReference>
<evidence type="ECO:0000256" key="13">
    <source>
        <dbReference type="ARBA" id="ARBA00022777"/>
    </source>
</evidence>
<dbReference type="InterPro" id="IPR008271">
    <property type="entry name" value="Ser/Thr_kinase_AS"/>
</dbReference>
<reference evidence="25 26" key="1">
    <citation type="submission" date="2024-02" db="EMBL/GenBank/DDBJ databases">
        <authorList>
            <person name="Vignale AGUSTIN F."/>
            <person name="Sosa J E."/>
            <person name="Modenutti C."/>
        </authorList>
    </citation>
    <scope>NUCLEOTIDE SEQUENCE [LARGE SCALE GENOMIC DNA]</scope>
</reference>
<dbReference type="Pfam" id="PF13855">
    <property type="entry name" value="LRR_8"/>
    <property type="match status" value="2"/>
</dbReference>
<feature type="transmembrane region" description="Helical" evidence="22">
    <location>
        <begin position="629"/>
        <end position="653"/>
    </location>
</feature>
<gene>
    <name evidence="25" type="ORF">ILEXP_LOCUS18746</name>
</gene>
<proteinExistence type="inferred from homology"/>
<evidence type="ECO:0000256" key="18">
    <source>
        <dbReference type="ARBA" id="ARBA00023180"/>
    </source>
</evidence>
<dbReference type="SUPFAM" id="SSF52058">
    <property type="entry name" value="L domain-like"/>
    <property type="match status" value="1"/>
</dbReference>
<keyword evidence="4" id="KW-1003">Cell membrane</keyword>
<dbReference type="GO" id="GO:0006952">
    <property type="term" value="P:defense response"/>
    <property type="evidence" value="ECO:0007669"/>
    <property type="project" value="UniProtKB-ARBA"/>
</dbReference>
<evidence type="ECO:0000256" key="23">
    <source>
        <dbReference type="SAM" id="SignalP"/>
    </source>
</evidence>
<dbReference type="PROSITE" id="PS50011">
    <property type="entry name" value="PROTEIN_KINASE_DOM"/>
    <property type="match status" value="1"/>
</dbReference>
<dbReference type="InterPro" id="IPR000719">
    <property type="entry name" value="Prot_kinase_dom"/>
</dbReference>
<dbReference type="SUPFAM" id="SSF52047">
    <property type="entry name" value="RNI-like"/>
    <property type="match status" value="1"/>
</dbReference>
<comment type="catalytic activity">
    <reaction evidence="20">
        <text>L-seryl-[protein] + ATP = O-phospho-L-seryl-[protein] + ADP + H(+)</text>
        <dbReference type="Rhea" id="RHEA:17989"/>
        <dbReference type="Rhea" id="RHEA-COMP:9863"/>
        <dbReference type="Rhea" id="RHEA-COMP:11604"/>
        <dbReference type="ChEBI" id="CHEBI:15378"/>
        <dbReference type="ChEBI" id="CHEBI:29999"/>
        <dbReference type="ChEBI" id="CHEBI:30616"/>
        <dbReference type="ChEBI" id="CHEBI:83421"/>
        <dbReference type="ChEBI" id="CHEBI:456216"/>
        <dbReference type="EC" id="2.7.11.1"/>
    </reaction>
</comment>
<keyword evidence="12 21" id="KW-0547">Nucleotide-binding</keyword>
<keyword evidence="7" id="KW-0433">Leucine-rich repeat</keyword>
<feature type="chain" id="PRO_5044894807" description="non-specific serine/threonine protein kinase" evidence="23">
    <location>
        <begin position="27"/>
        <end position="985"/>
    </location>
</feature>
<keyword evidence="17" id="KW-0675">Receptor</keyword>
<dbReference type="PROSITE" id="PS00108">
    <property type="entry name" value="PROTEIN_KINASE_ST"/>
    <property type="match status" value="1"/>
</dbReference>
<dbReference type="SMART" id="SM00220">
    <property type="entry name" value="S_TKc"/>
    <property type="match status" value="1"/>
</dbReference>
<dbReference type="Pfam" id="PF00560">
    <property type="entry name" value="LRR_1"/>
    <property type="match status" value="1"/>
</dbReference>
<evidence type="ECO:0000313" key="26">
    <source>
        <dbReference type="Proteomes" id="UP001642360"/>
    </source>
</evidence>
<keyword evidence="16 22" id="KW-0472">Membrane</keyword>
<dbReference type="Pfam" id="PF23598">
    <property type="entry name" value="LRR_14"/>
    <property type="match status" value="1"/>
</dbReference>
<organism evidence="25 26">
    <name type="scientific">Ilex paraguariensis</name>
    <name type="common">yerba mate</name>
    <dbReference type="NCBI Taxonomy" id="185542"/>
    <lineage>
        <taxon>Eukaryota</taxon>
        <taxon>Viridiplantae</taxon>
        <taxon>Streptophyta</taxon>
        <taxon>Embryophyta</taxon>
        <taxon>Tracheophyta</taxon>
        <taxon>Spermatophyta</taxon>
        <taxon>Magnoliopsida</taxon>
        <taxon>eudicotyledons</taxon>
        <taxon>Gunneridae</taxon>
        <taxon>Pentapetalae</taxon>
        <taxon>asterids</taxon>
        <taxon>campanulids</taxon>
        <taxon>Aquifoliales</taxon>
        <taxon>Aquifoliaceae</taxon>
        <taxon>Ilex</taxon>
    </lineage>
</organism>
<dbReference type="InterPro" id="IPR017441">
    <property type="entry name" value="Protein_kinase_ATP_BS"/>
</dbReference>
<dbReference type="FunFam" id="3.30.200.20:FF:000530">
    <property type="entry name" value="receptor protein-tyrosine kinase CEPR1"/>
    <property type="match status" value="1"/>
</dbReference>
<evidence type="ECO:0000256" key="16">
    <source>
        <dbReference type="ARBA" id="ARBA00023136"/>
    </source>
</evidence>